<gene>
    <name evidence="1" type="ORF">GBF38_003231</name>
</gene>
<organism evidence="1 2">
    <name type="scientific">Nibea albiflora</name>
    <name type="common">Yellow drum</name>
    <name type="synonym">Corvina albiflora</name>
    <dbReference type="NCBI Taxonomy" id="240163"/>
    <lineage>
        <taxon>Eukaryota</taxon>
        <taxon>Metazoa</taxon>
        <taxon>Chordata</taxon>
        <taxon>Craniata</taxon>
        <taxon>Vertebrata</taxon>
        <taxon>Euteleostomi</taxon>
        <taxon>Actinopterygii</taxon>
        <taxon>Neopterygii</taxon>
        <taxon>Teleostei</taxon>
        <taxon>Neoteleostei</taxon>
        <taxon>Acanthomorphata</taxon>
        <taxon>Eupercaria</taxon>
        <taxon>Sciaenidae</taxon>
        <taxon>Nibea</taxon>
    </lineage>
</organism>
<sequence>MRTRTLLSITLLGLLLWVSSIQAVDTDAGADKQTEAQEDASTEETSAETEDGEDETEGAPKKEKTTEIEEEKDVMVLHIGNFERALSENKYLLVEFCEYGLISKQ</sequence>
<proteinExistence type="predicted"/>
<comment type="caution">
    <text evidence="1">The sequence shown here is derived from an EMBL/GenBank/DDBJ whole genome shotgun (WGS) entry which is preliminary data.</text>
</comment>
<keyword evidence="2" id="KW-1185">Reference proteome</keyword>
<dbReference type="EMBL" id="CM024789">
    <property type="protein sequence ID" value="KAG8014648.1"/>
    <property type="molecule type" value="Genomic_DNA"/>
</dbReference>
<evidence type="ECO:0000313" key="2">
    <source>
        <dbReference type="Proteomes" id="UP000805704"/>
    </source>
</evidence>
<reference evidence="1" key="1">
    <citation type="submission" date="2020-04" db="EMBL/GenBank/DDBJ databases">
        <title>A chromosome-scale assembly and high-density genetic map of the yellow drum (Nibea albiflora) genome.</title>
        <authorList>
            <person name="Xu D."/>
            <person name="Zhang W."/>
            <person name="Chen R."/>
            <person name="Tan P."/>
            <person name="Wang L."/>
            <person name="Song H."/>
            <person name="Tian L."/>
            <person name="Zhu Q."/>
            <person name="Wang B."/>
        </authorList>
    </citation>
    <scope>NUCLEOTIDE SEQUENCE</scope>
    <source>
        <strain evidence="1">ZJHYS-2018</strain>
    </source>
</reference>
<protein>
    <submittedName>
        <fullName evidence="1">Uncharacterized protein</fullName>
    </submittedName>
</protein>
<evidence type="ECO:0000313" key="1">
    <source>
        <dbReference type="EMBL" id="KAG8014648.1"/>
    </source>
</evidence>
<dbReference type="Proteomes" id="UP000805704">
    <property type="component" value="Chromosome 1"/>
</dbReference>
<accession>A0ACB7FJM4</accession>
<name>A0ACB7FJM4_NIBAL</name>